<accession>A0A183GAE2</accession>
<dbReference type="Proteomes" id="UP000050761">
    <property type="component" value="Unassembled WGS sequence"/>
</dbReference>
<dbReference type="PANTHER" id="PTHR23227:SF67">
    <property type="entry name" value="CRANIOFACIAL DEVELOPMENT PROTEIN 2-LIKE"/>
    <property type="match status" value="1"/>
</dbReference>
<dbReference type="WBParaSite" id="HPBE_0001897801-mRNA-1">
    <property type="protein sequence ID" value="HPBE_0001897801-mRNA-1"/>
    <property type="gene ID" value="HPBE_0001897801"/>
</dbReference>
<gene>
    <name evidence="1" type="ORF">HPBE_LOCUS18977</name>
</gene>
<proteinExistence type="predicted"/>
<evidence type="ECO:0000313" key="1">
    <source>
        <dbReference type="EMBL" id="VDP13577.1"/>
    </source>
</evidence>
<sequence length="102" mass="11260">MIVFELFRDAIGSVGRFVDRLMKIVVAVEERLCHFFSAYAKQTGCSEQTKDEFWSLLDEKTAEVPSQDMIVVVGGLNGRVEAAKDGYSCHGGFGYGSRNDDG</sequence>
<keyword evidence="2" id="KW-1185">Reference proteome</keyword>
<evidence type="ECO:0000313" key="3">
    <source>
        <dbReference type="WBParaSite" id="HPBE_0001897801-mRNA-1"/>
    </source>
</evidence>
<dbReference type="AlphaFoldDB" id="A0A183GAE2"/>
<reference evidence="1 2" key="1">
    <citation type="submission" date="2018-11" db="EMBL/GenBank/DDBJ databases">
        <authorList>
            <consortium name="Pathogen Informatics"/>
        </authorList>
    </citation>
    <scope>NUCLEOTIDE SEQUENCE [LARGE SCALE GENOMIC DNA]</scope>
</reference>
<reference evidence="3" key="2">
    <citation type="submission" date="2019-09" db="UniProtKB">
        <authorList>
            <consortium name="WormBaseParasite"/>
        </authorList>
    </citation>
    <scope>IDENTIFICATION</scope>
</reference>
<dbReference type="InterPro" id="IPR027124">
    <property type="entry name" value="Swc5/CFDP1/2"/>
</dbReference>
<accession>A0A3P8AGY3</accession>
<name>A0A183GAE2_HELPZ</name>
<organism evidence="2 3">
    <name type="scientific">Heligmosomoides polygyrus</name>
    <name type="common">Parasitic roundworm</name>
    <dbReference type="NCBI Taxonomy" id="6339"/>
    <lineage>
        <taxon>Eukaryota</taxon>
        <taxon>Metazoa</taxon>
        <taxon>Ecdysozoa</taxon>
        <taxon>Nematoda</taxon>
        <taxon>Chromadorea</taxon>
        <taxon>Rhabditida</taxon>
        <taxon>Rhabditina</taxon>
        <taxon>Rhabditomorpha</taxon>
        <taxon>Strongyloidea</taxon>
        <taxon>Heligmosomidae</taxon>
        <taxon>Heligmosomoides</taxon>
    </lineage>
</organism>
<protein>
    <submittedName>
        <fullName evidence="3">Rx_N domain-containing protein</fullName>
    </submittedName>
</protein>
<evidence type="ECO:0000313" key="2">
    <source>
        <dbReference type="Proteomes" id="UP000050761"/>
    </source>
</evidence>
<dbReference type="EMBL" id="UZAH01031045">
    <property type="protein sequence ID" value="VDP13577.1"/>
    <property type="molecule type" value="Genomic_DNA"/>
</dbReference>
<dbReference type="OrthoDB" id="418748at2759"/>
<dbReference type="PANTHER" id="PTHR23227">
    <property type="entry name" value="BUCENTAUR RELATED"/>
    <property type="match status" value="1"/>
</dbReference>